<dbReference type="Proteomes" id="UP000029736">
    <property type="component" value="Unassembled WGS sequence"/>
</dbReference>
<proteinExistence type="predicted"/>
<gene>
    <name evidence="1" type="ORF">IX84_21035</name>
</gene>
<dbReference type="EMBL" id="JPOS01000078">
    <property type="protein sequence ID" value="KGE86517.1"/>
    <property type="molecule type" value="Genomic_DNA"/>
</dbReference>
<evidence type="ECO:0000313" key="1">
    <source>
        <dbReference type="EMBL" id="KGE86517.1"/>
    </source>
</evidence>
<sequence length="159" mass="18252">MVPNYFVVGIAFITVINPSLAQSEQYCNSDFGFCLEYPERFSMLTAKGATDEPALFVADEGQTKIEIAGHANTAHWSLEDIYYMNFEDYLRENPDLNIVEEKFGKDQFEVLYEENGQLHYFRVQQRPGQYIKLSVLLPAERRSELAELKAQLSVQTPNP</sequence>
<name>A0A098S5L4_9BACT</name>
<organism evidence="1 2">
    <name type="scientific">Phaeodactylibacter xiamenensis</name>
    <dbReference type="NCBI Taxonomy" id="1524460"/>
    <lineage>
        <taxon>Bacteria</taxon>
        <taxon>Pseudomonadati</taxon>
        <taxon>Bacteroidota</taxon>
        <taxon>Saprospiria</taxon>
        <taxon>Saprospirales</taxon>
        <taxon>Haliscomenobacteraceae</taxon>
        <taxon>Phaeodactylibacter</taxon>
    </lineage>
</organism>
<comment type="caution">
    <text evidence="1">The sequence shown here is derived from an EMBL/GenBank/DDBJ whole genome shotgun (WGS) entry which is preliminary data.</text>
</comment>
<protein>
    <submittedName>
        <fullName evidence="1">Uncharacterized protein</fullName>
    </submittedName>
</protein>
<evidence type="ECO:0000313" key="2">
    <source>
        <dbReference type="Proteomes" id="UP000029736"/>
    </source>
</evidence>
<dbReference type="AlphaFoldDB" id="A0A098S5L4"/>
<accession>A0A098S5L4</accession>
<reference evidence="1 2" key="1">
    <citation type="journal article" date="2014" name="Int. J. Syst. Evol. Microbiol.">
        <title>Phaeodactylibacter xiamenensis gen. nov., sp. nov., a member of the family Saprospiraceae isolated from the marine alga Phaeodactylum tricornutum.</title>
        <authorList>
            <person name="Chen Z.Jr."/>
            <person name="Lei X."/>
            <person name="Lai Q."/>
            <person name="Li Y."/>
            <person name="Zhang B."/>
            <person name="Zhang J."/>
            <person name="Zhang H."/>
            <person name="Yang L."/>
            <person name="Zheng W."/>
            <person name="Tian Y."/>
            <person name="Yu Z."/>
            <person name="Xu H.Jr."/>
            <person name="Zheng T."/>
        </authorList>
    </citation>
    <scope>NUCLEOTIDE SEQUENCE [LARGE SCALE GENOMIC DNA]</scope>
    <source>
        <strain evidence="1 2">KD52</strain>
    </source>
</reference>
<keyword evidence="2" id="KW-1185">Reference proteome</keyword>